<evidence type="ECO:0000313" key="19">
    <source>
        <dbReference type="Proteomes" id="UP000579812"/>
    </source>
</evidence>
<evidence type="ECO:0000256" key="7">
    <source>
        <dbReference type="ARBA" id="ARBA00022553"/>
    </source>
</evidence>
<comment type="subcellular location">
    <subcellularLocation>
        <location evidence="2">Cytoplasm</location>
        <location evidence="2">Cell cortex</location>
    </subcellularLocation>
    <subcellularLocation>
        <location evidence="1">Cytoplasm</location>
        <location evidence="1">Cytoskeleton</location>
    </subcellularLocation>
</comment>
<comment type="caution">
    <text evidence="18">The sequence shown here is derived from an EMBL/GenBank/DDBJ whole genome shotgun (WGS) entry which is preliminary data.</text>
</comment>
<dbReference type="InterPro" id="IPR018159">
    <property type="entry name" value="Spectrin/alpha-actinin"/>
</dbReference>
<evidence type="ECO:0000256" key="4">
    <source>
        <dbReference type="ARBA" id="ARBA00022443"/>
    </source>
</evidence>
<dbReference type="Gene3D" id="1.20.5.170">
    <property type="match status" value="1"/>
</dbReference>
<dbReference type="FunFam" id="1.20.58.60:FF:000043">
    <property type="entry name" value="Spectrin alpha chain, non-erythrocytic 1"/>
    <property type="match status" value="1"/>
</dbReference>
<evidence type="ECO:0000256" key="8">
    <source>
        <dbReference type="ARBA" id="ARBA00022723"/>
    </source>
</evidence>
<keyword evidence="10" id="KW-0106">Calcium</keyword>
<dbReference type="SMART" id="SM00054">
    <property type="entry name" value="EFh"/>
    <property type="match status" value="2"/>
</dbReference>
<dbReference type="CDD" id="cd00176">
    <property type="entry name" value="SPEC"/>
    <property type="match status" value="12"/>
</dbReference>
<evidence type="ECO:0000259" key="17">
    <source>
        <dbReference type="PROSITE" id="PS50222"/>
    </source>
</evidence>
<evidence type="ECO:0000256" key="2">
    <source>
        <dbReference type="ARBA" id="ARBA00004544"/>
    </source>
</evidence>
<evidence type="ECO:0000256" key="13">
    <source>
        <dbReference type="ARBA" id="ARBA00023212"/>
    </source>
</evidence>
<keyword evidence="7" id="KW-0597">Phosphoprotein</keyword>
<evidence type="ECO:0000256" key="6">
    <source>
        <dbReference type="ARBA" id="ARBA00022490"/>
    </source>
</evidence>
<dbReference type="FunFam" id="1.20.58.60:FF:000046">
    <property type="entry name" value="Spectrin alpha chain, non-erythrocytic 1"/>
    <property type="match status" value="1"/>
</dbReference>
<dbReference type="FunFam" id="1.20.58.60:FF:000013">
    <property type="entry name" value="Spectrin alpha chain, non-erythrocytic 1"/>
    <property type="match status" value="2"/>
</dbReference>
<keyword evidence="6" id="KW-0963">Cytoplasm</keyword>
<feature type="coiled-coil region" evidence="15">
    <location>
        <begin position="1686"/>
        <end position="1720"/>
    </location>
</feature>
<dbReference type="FunFam" id="1.20.58.60:FF:000071">
    <property type="entry name" value="Spectrin alpha chain, non-erythrocytic 1"/>
    <property type="match status" value="1"/>
</dbReference>
<feature type="coiled-coil region" evidence="15">
    <location>
        <begin position="2165"/>
        <end position="2197"/>
    </location>
</feature>
<dbReference type="CDD" id="cd00051">
    <property type="entry name" value="EFh"/>
    <property type="match status" value="1"/>
</dbReference>
<sequence>MSARFIMARVPFYRSRYAAISFVEVATRCHPAPEKQSKSFGKKMDISGAKVLESAEDIQERRQQVLDRYRRFKELSVVRRQKLEDSYRFQFFRRDADELEKWIQEKLQIASDENYKDPSNLQGKLQKHQAFEAEVQANAGAIIKLDETGNLMISESHFASETIRTRLEELHRLWDLLLQKTKEKGVRLLQAQKLVQYLRECEDALDWISDKEAIATSEELGQDLEHVEAAGKLTQENHPEAELILKKQEEVNAAWQRLKGLAQQRQGKLFGAAEVQRFNRDVDETISWIKEKEQLMASDDFGRDLASVQALLRKHEGLERDLAALEDKVNTLGGEADRLQQTHPQNASQIHLKRDELITNWEQIRTLAAERHTRLNDSYRLQRFTADFRDLTSWVTEMKALINADELANDVAGAEALLDRHQEHKGEIDAHEDSFKSTDEAGQALLNTGHYASEEVKEKLGILSEEKVSLLELWELRRQQYEQCMDLQLFYRDTEQVDNWMSKQEAFLLNEDLGDSLDSVEALLKKHEDFEKSLSAQEEKITALDEFATKLIQNNHYAKEDVATRRDALLSRRNALHERAQFRRAALEDSFHLQQFFRDSDELKSWINEKMKTATDEAYKDPSNLQGKVQKHQAFEAELSANQSRIDALQKSGQELIDGKHYASSEVSTRMDEVSSQWKKLLEATELKGIKLREANQQQQFNRNVEDIELWLYEVEGHLASDDFGKDLTSVQNLQKKHALLEADVAAHQDRIDGITIQARQFQEAGHFDADNIRKKQEALVARYEALKEPMAARKQKLSDSLRLQQLFRDVEDEETWIREKEPIASSTNRGKDLIGVQNLLKKHQALQAEISGHEPRIKAVTQKGEAMIEEGHFAGEDVKTKLQELHNRWDGLKGKAAQRRQDLEDSLQAQQYFADANEAESWMREKEPIVGSTDYGKDEDSAEALLKKHEALMSDLSAYGSSIQSLKEQAEACRQQVAPTDDETGKELVLALYDYQEKSPREVTMKKGDILTLLNSTNKDWWKVEVNDRQGFVPAATVVTKEVCSVSVRMKQVEELYGTLQELGEKRKDMLEKSCKKFMLFREANELQQWINEKESALTNEEVGSDLEQVEVLQKKFDDFQKDLKANESRLRDINKVASELESEGLMAEEAPVVQAQQVEMLSSAPGKDEADSKGASPWKSVRLAVQTTANFNTIKELNNRWRALQQLAEDRSNMLGSAHEVQRFHRDADETKEWIEEKNQALNTDNYGHDLASVQALQRKHEGFERDLAALGDKVNSLGETAERLIQSHPEAVDDIQEKCTELNTAWSSLVGRADQRKEKLGNSHDLQRFLSDFRDLMSWINGIRGLVSSDELAKDVTGAEALLERHQEHRTEIDARAGTFQAFEQFGQQLLARGHYASPEIKQKLEALERERADLEKAWVQRRMMLDQCLELQLFNRDCEQAENWMAAREAFLASDDKGDSLDSVEALIKKHEDFDKAINVQEEKIAALQSFADQLISADHYAKPEIFNRRNEVLDRWRRLKAQMIEKRSKLGESQTLQQFSRDVDEIEAWISEKLQTATDESYKDPTNIQLSKLLSKHQKHQAFEAELHANADRIRGVIDTGNALIQRGACAGSEDAVKARLNALDEQWQFLVNKSAEKSQKLKEANKQQNFNTGIKDFDFWLSEVEALLASEDYGKDLASVNNLLKKHQLLEADISAHEDRLKDLNGQADSLMASNAFDTSQVKDKRDAVNGRFGKIKSMAAGRRAKLNESHRLHQFFRDLDDEESWIKEKKLLVSSEDYGRDLTGVQNLRKKHKRLEAELGAHEPAIQSVLETGKKLSDDNTIGQEEIQQRLAQFVEHWRELKDLAAARGQRLEESLEYQQFVANVEEEEAWINEKLNLVGSEDYGDTLAAVQGLLKKHEAFETDFTVHRDRVNDVCSNGDELIKKENHNVENIMAKMKALRGKVSELERAAAQRKSKLDENSAFLQFNWKADVVESWIGEKENSLKTDDYGRDLSSVQTLLTKQETFDAGLQAFQQEGITNITALKDQLLAAKHVQSKAIEARHATLMKRWNQLLSNSAARKKKLLEAQEHFRKVEDLFLTFAKKASAFNSWFENAEEDLTDPVRCNSLEEIRALRDAHDAFRSSLSSAEADFNQLAELDRQIKSYQVVSNPYTWFTMEALEETWRNLQKIIKERELELQKEQRRQEENDKLRQEFAQHANAFHQWLQETRTYLLDGSCMVEESGTLESQLEATKRKHQEIRAMRSQLKKIEDLGAAMEEALILDNKYTEHSTVGLAQQWDQLDQLGMRMQHNLEQQIQARNTTGVTEEALKEFSMMFKHFDKEKSGRLNHQEFKSCLRSLGYDLPMVEEGEPDPEFESILDIVDPNRDGNVSLQEYMAFMISRETENVKSSEEIESAFRALSAENKPYVTKEELYQNLTKEQADYCISHMKPYLDSKGREIPSAFDFVEFTRSLFVN</sequence>
<dbReference type="GO" id="GO:0005509">
    <property type="term" value="F:calcium ion binding"/>
    <property type="evidence" value="ECO:0007669"/>
    <property type="project" value="InterPro"/>
</dbReference>
<comment type="similarity">
    <text evidence="3">Belongs to the spectrin family.</text>
</comment>
<dbReference type="FunFam" id="1.10.238.10:FF:000032">
    <property type="entry name" value="Spectrin alpha chain, non-erythrocytic 1"/>
    <property type="match status" value="1"/>
</dbReference>
<evidence type="ECO:0000259" key="16">
    <source>
        <dbReference type="PROSITE" id="PS50002"/>
    </source>
</evidence>
<dbReference type="InterPro" id="IPR002048">
    <property type="entry name" value="EF_hand_dom"/>
</dbReference>
<dbReference type="SMART" id="SM01184">
    <property type="entry name" value="efhand_Ca_insen"/>
    <property type="match status" value="1"/>
</dbReference>
<dbReference type="EMBL" id="JAAMOB010000021">
    <property type="protein sequence ID" value="KAF4098759.1"/>
    <property type="molecule type" value="Genomic_DNA"/>
</dbReference>
<feature type="domain" description="SH3" evidence="16">
    <location>
        <begin position="985"/>
        <end position="1044"/>
    </location>
</feature>
<keyword evidence="19" id="KW-1185">Reference proteome</keyword>
<dbReference type="InterPro" id="IPR014837">
    <property type="entry name" value="EF-hand_Ca_insen"/>
</dbReference>
<dbReference type="GO" id="GO:0005856">
    <property type="term" value="C:cytoskeleton"/>
    <property type="evidence" value="ECO:0007669"/>
    <property type="project" value="UniProtKB-SubCell"/>
</dbReference>
<dbReference type="InterPro" id="IPR011992">
    <property type="entry name" value="EF-hand-dom_pair"/>
</dbReference>
<evidence type="ECO:0000256" key="3">
    <source>
        <dbReference type="ARBA" id="ARBA00006826"/>
    </source>
</evidence>
<dbReference type="FunFam" id="1.20.58.60:FF:000035">
    <property type="entry name" value="Spectrin alpha chain, non-erythrocytic 1"/>
    <property type="match status" value="1"/>
</dbReference>
<dbReference type="Pfam" id="PF00018">
    <property type="entry name" value="SH3_1"/>
    <property type="match status" value="1"/>
</dbReference>
<dbReference type="SUPFAM" id="SSF46966">
    <property type="entry name" value="Spectrin repeat"/>
    <property type="match status" value="14"/>
</dbReference>
<evidence type="ECO:0000256" key="15">
    <source>
        <dbReference type="SAM" id="Coils"/>
    </source>
</evidence>
<evidence type="ECO:0000256" key="10">
    <source>
        <dbReference type="ARBA" id="ARBA00022837"/>
    </source>
</evidence>
<dbReference type="FunFam" id="1.20.58.60:FF:000078">
    <property type="entry name" value="Spectrin alpha chain, non-erythrocytic 1"/>
    <property type="match status" value="1"/>
</dbReference>
<dbReference type="InterPro" id="IPR018247">
    <property type="entry name" value="EF_Hand_1_Ca_BS"/>
</dbReference>
<dbReference type="FunFam" id="1.20.58.60:FF:000006">
    <property type="entry name" value="Spectrin alpha chain, non-erythrocytic 1"/>
    <property type="match status" value="3"/>
</dbReference>
<dbReference type="Pfam" id="PF13499">
    <property type="entry name" value="EF-hand_7"/>
    <property type="match status" value="1"/>
</dbReference>
<reference evidence="18 19" key="1">
    <citation type="submission" date="2020-04" db="EMBL/GenBank/DDBJ databases">
        <title>Chromosome-level genome assembly of a cyprinid fish Onychostoma macrolepis by integration of Nanopore Sequencing, Bionano and Hi-C technology.</title>
        <authorList>
            <person name="Wang D."/>
        </authorList>
    </citation>
    <scope>NUCLEOTIDE SEQUENCE [LARGE SCALE GENOMIC DNA]</scope>
    <source>
        <strain evidence="18">SWU-2019</strain>
        <tissue evidence="18">Muscle</tissue>
    </source>
</reference>
<keyword evidence="12" id="KW-0009">Actin-binding</keyword>
<feature type="coiled-coil region" evidence="15">
    <location>
        <begin position="404"/>
        <end position="434"/>
    </location>
</feature>
<feature type="coiled-coil region" evidence="15">
    <location>
        <begin position="308"/>
        <end position="342"/>
    </location>
</feature>
<dbReference type="FunFam" id="1.20.58.60:FF:000007">
    <property type="entry name" value="Spectrin alpha chain non-erythrocytic 1"/>
    <property type="match status" value="2"/>
</dbReference>
<dbReference type="FunFam" id="1.20.58.60:FF:000026">
    <property type="entry name" value="Spectrin alpha chain, non-erythrocytic 1"/>
    <property type="match status" value="2"/>
</dbReference>
<feature type="coiled-coil region" evidence="15">
    <location>
        <begin position="1930"/>
        <end position="1964"/>
    </location>
</feature>
<keyword evidence="9" id="KW-0677">Repeat</keyword>
<name>A0A7J6BUT4_9TELE</name>
<keyword evidence="5" id="KW-0117">Actin capping</keyword>
<dbReference type="SUPFAM" id="SSF50044">
    <property type="entry name" value="SH3-domain"/>
    <property type="match status" value="1"/>
</dbReference>
<evidence type="ECO:0000256" key="12">
    <source>
        <dbReference type="ARBA" id="ARBA00023203"/>
    </source>
</evidence>
<evidence type="ECO:0000256" key="14">
    <source>
        <dbReference type="PROSITE-ProRule" id="PRU00192"/>
    </source>
</evidence>
<organism evidence="18 19">
    <name type="scientific">Onychostoma macrolepis</name>
    <dbReference type="NCBI Taxonomy" id="369639"/>
    <lineage>
        <taxon>Eukaryota</taxon>
        <taxon>Metazoa</taxon>
        <taxon>Chordata</taxon>
        <taxon>Craniata</taxon>
        <taxon>Vertebrata</taxon>
        <taxon>Euteleostomi</taxon>
        <taxon>Actinopterygii</taxon>
        <taxon>Neopterygii</taxon>
        <taxon>Teleostei</taxon>
        <taxon>Ostariophysi</taxon>
        <taxon>Cypriniformes</taxon>
        <taxon>Cyprinidae</taxon>
        <taxon>Acrossocheilinae</taxon>
        <taxon>Onychostoma</taxon>
    </lineage>
</organism>
<feature type="domain" description="EF-hand" evidence="17">
    <location>
        <begin position="2316"/>
        <end position="2351"/>
    </location>
</feature>
<dbReference type="SMART" id="SM00326">
    <property type="entry name" value="SH3"/>
    <property type="match status" value="1"/>
</dbReference>
<dbReference type="Pfam" id="PF00435">
    <property type="entry name" value="Spectrin"/>
    <property type="match status" value="20"/>
</dbReference>
<feature type="domain" description="EF-hand" evidence="17">
    <location>
        <begin position="2359"/>
        <end position="2394"/>
    </location>
</feature>
<dbReference type="Gene3D" id="1.10.238.10">
    <property type="entry name" value="EF-hand"/>
    <property type="match status" value="2"/>
</dbReference>
<keyword evidence="15" id="KW-0175">Coiled coil</keyword>
<dbReference type="FunFam" id="1.10.238.10:FF:000020">
    <property type="entry name" value="spectrin alpha chain, non-erythrocytic 1"/>
    <property type="match status" value="1"/>
</dbReference>
<dbReference type="Pfam" id="PF08726">
    <property type="entry name" value="EFhand_Ca_insen"/>
    <property type="match status" value="1"/>
</dbReference>
<dbReference type="FunFam" id="1.20.58.60:FF:000100">
    <property type="entry name" value="spectrin alpha chain, non-erythrocytic 1 isoform X1"/>
    <property type="match status" value="1"/>
</dbReference>
<dbReference type="SMART" id="SM00150">
    <property type="entry name" value="SPEC"/>
    <property type="match status" value="20"/>
</dbReference>
<evidence type="ECO:0008006" key="20">
    <source>
        <dbReference type="Google" id="ProtNLM"/>
    </source>
</evidence>
<keyword evidence="8" id="KW-0479">Metal-binding</keyword>
<keyword evidence="4 14" id="KW-0728">SH3 domain</keyword>
<dbReference type="PROSITE" id="PS50222">
    <property type="entry name" value="EF_HAND_2"/>
    <property type="match status" value="2"/>
</dbReference>
<dbReference type="InterPro" id="IPR035825">
    <property type="entry name" value="Alpha_Spectrin_SH3"/>
</dbReference>
<dbReference type="GO" id="GO:0051693">
    <property type="term" value="P:actin filament capping"/>
    <property type="evidence" value="ECO:0007669"/>
    <property type="project" value="UniProtKB-KW"/>
</dbReference>
<dbReference type="Gene3D" id="2.30.30.40">
    <property type="entry name" value="SH3 Domains"/>
    <property type="match status" value="1"/>
</dbReference>
<dbReference type="Gene3D" id="1.20.58.60">
    <property type="match status" value="20"/>
</dbReference>
<dbReference type="FunFam" id="1.20.58.60:FF:000020">
    <property type="entry name" value="Spectrin alpha chain, non-erythrocytic 1"/>
    <property type="match status" value="1"/>
</dbReference>
<dbReference type="SUPFAM" id="SSF47473">
    <property type="entry name" value="EF-hand"/>
    <property type="match status" value="1"/>
</dbReference>
<keyword evidence="13" id="KW-0206">Cytoskeleton</keyword>
<dbReference type="GO" id="GO:0005516">
    <property type="term" value="F:calmodulin binding"/>
    <property type="evidence" value="ECO:0007669"/>
    <property type="project" value="UniProtKB-KW"/>
</dbReference>
<dbReference type="CDD" id="cd11808">
    <property type="entry name" value="SH3_Alpha_Spectrin"/>
    <property type="match status" value="1"/>
</dbReference>
<dbReference type="GO" id="GO:0005938">
    <property type="term" value="C:cell cortex"/>
    <property type="evidence" value="ECO:0007669"/>
    <property type="project" value="UniProtKB-SubCell"/>
</dbReference>
<protein>
    <recommendedName>
        <fullName evidence="20">Spectrin alpha chain, non-erythrocytic 1</fullName>
    </recommendedName>
</protein>
<evidence type="ECO:0000256" key="5">
    <source>
        <dbReference type="ARBA" id="ARBA00022467"/>
    </source>
</evidence>
<evidence type="ECO:0000256" key="9">
    <source>
        <dbReference type="ARBA" id="ARBA00022737"/>
    </source>
</evidence>
<dbReference type="PRINTS" id="PR01887">
    <property type="entry name" value="SPECTRNALPHA"/>
</dbReference>
<proteinExistence type="inferred from homology"/>
<evidence type="ECO:0000256" key="11">
    <source>
        <dbReference type="ARBA" id="ARBA00022860"/>
    </source>
</evidence>
<dbReference type="InterPro" id="IPR036028">
    <property type="entry name" value="SH3-like_dom_sf"/>
</dbReference>
<dbReference type="PROSITE" id="PS00018">
    <property type="entry name" value="EF_HAND_1"/>
    <property type="match status" value="1"/>
</dbReference>
<evidence type="ECO:0000256" key="1">
    <source>
        <dbReference type="ARBA" id="ARBA00004245"/>
    </source>
</evidence>
<keyword evidence="11" id="KW-0112">Calmodulin-binding</keyword>
<accession>A0A7J6BUT4</accession>
<dbReference type="InterPro" id="IPR001452">
    <property type="entry name" value="SH3_domain"/>
</dbReference>
<dbReference type="GO" id="GO:0003779">
    <property type="term" value="F:actin binding"/>
    <property type="evidence" value="ECO:0007669"/>
    <property type="project" value="UniProtKB-KW"/>
</dbReference>
<gene>
    <name evidence="18" type="ORF">G5714_020789</name>
</gene>
<dbReference type="Proteomes" id="UP000579812">
    <property type="component" value="Unassembled WGS sequence"/>
</dbReference>
<dbReference type="InterPro" id="IPR002017">
    <property type="entry name" value="Spectrin_repeat"/>
</dbReference>
<dbReference type="FunFam" id="1.20.58.60:FF:000080">
    <property type="entry name" value="Spectrin alpha chain, non-erythrocytic 1"/>
    <property type="match status" value="1"/>
</dbReference>
<evidence type="ECO:0000313" key="18">
    <source>
        <dbReference type="EMBL" id="KAF4098759.1"/>
    </source>
</evidence>
<feature type="coiled-coil region" evidence="15">
    <location>
        <begin position="1111"/>
        <end position="1145"/>
    </location>
</feature>
<dbReference type="FunFam" id="1.20.58.60:FF:000037">
    <property type="entry name" value="Spectrin alpha chain non-erythrocytic 1"/>
    <property type="match status" value="1"/>
</dbReference>
<dbReference type="PROSITE" id="PS50002">
    <property type="entry name" value="SH3"/>
    <property type="match status" value="1"/>
</dbReference>
<dbReference type="FunFam" id="1.20.58.60:FF:000017">
    <property type="entry name" value="Spectrin alpha chain, non-erythrocytic 1"/>
    <property type="match status" value="1"/>
</dbReference>
<dbReference type="PANTHER" id="PTHR11915">
    <property type="entry name" value="SPECTRIN/FILAMIN RELATED CYTOSKELETAL PROTEIN"/>
    <property type="match status" value="1"/>
</dbReference>